<organism evidence="2 3">
    <name type="scientific">Cordyceps javanica</name>
    <dbReference type="NCBI Taxonomy" id="43265"/>
    <lineage>
        <taxon>Eukaryota</taxon>
        <taxon>Fungi</taxon>
        <taxon>Dikarya</taxon>
        <taxon>Ascomycota</taxon>
        <taxon>Pezizomycotina</taxon>
        <taxon>Sordariomycetes</taxon>
        <taxon>Hypocreomycetidae</taxon>
        <taxon>Hypocreales</taxon>
        <taxon>Cordycipitaceae</taxon>
        <taxon>Cordyceps</taxon>
    </lineage>
</organism>
<dbReference type="Proteomes" id="UP000315783">
    <property type="component" value="Unassembled WGS sequence"/>
</dbReference>
<accession>A0A545VFT0</accession>
<evidence type="ECO:0000313" key="3">
    <source>
        <dbReference type="Proteomes" id="UP000315783"/>
    </source>
</evidence>
<name>A0A545VFT0_9HYPO</name>
<evidence type="ECO:0000313" key="2">
    <source>
        <dbReference type="EMBL" id="TQW00577.1"/>
    </source>
</evidence>
<evidence type="ECO:0000256" key="1">
    <source>
        <dbReference type="SAM" id="SignalP"/>
    </source>
</evidence>
<proteinExistence type="predicted"/>
<gene>
    <name evidence="2" type="ORF">IF1G_00508</name>
</gene>
<protein>
    <submittedName>
        <fullName evidence="2">Uncharacterized protein</fullName>
    </submittedName>
</protein>
<keyword evidence="1" id="KW-0732">Signal</keyword>
<feature type="signal peptide" evidence="1">
    <location>
        <begin position="1"/>
        <end position="19"/>
    </location>
</feature>
<feature type="chain" id="PRO_5022055983" evidence="1">
    <location>
        <begin position="20"/>
        <end position="236"/>
    </location>
</feature>
<reference evidence="2 3" key="1">
    <citation type="journal article" date="2019" name="Appl. Microbiol. Biotechnol.">
        <title>Genome sequence of Isaria javanica and comparative genome analysis insights into family S53 peptidase evolution in fungal entomopathogens.</title>
        <authorList>
            <person name="Lin R."/>
            <person name="Zhang X."/>
            <person name="Xin B."/>
            <person name="Zou M."/>
            <person name="Gao Y."/>
            <person name="Qin F."/>
            <person name="Hu Q."/>
            <person name="Xie B."/>
            <person name="Cheng X."/>
        </authorList>
    </citation>
    <scope>NUCLEOTIDE SEQUENCE [LARGE SCALE GENOMIC DNA]</scope>
    <source>
        <strain evidence="2 3">IJ1G</strain>
    </source>
</reference>
<dbReference type="AlphaFoldDB" id="A0A545VFT0"/>
<dbReference type="EMBL" id="SPUK01000001">
    <property type="protein sequence ID" value="TQW00577.1"/>
    <property type="molecule type" value="Genomic_DNA"/>
</dbReference>
<comment type="caution">
    <text evidence="2">The sequence shown here is derived from an EMBL/GenBank/DDBJ whole genome shotgun (WGS) entry which is preliminary data.</text>
</comment>
<sequence>MLVCLWLVLLWVWGRRTSTGRGANRFEKEVCDRPIKSFSGFSPRIAEESERDAYTKPLYQLLRCTICTKISGLVPQNMREESSRQHGSPDSVLVTPTHHIQVLRRASQIYEAKLAQYCQLPVSSDSSSVPQPRNCIVTSWPTYSCPPIKLSQNAKLPQKNKCKAPSTNHFSCVGGLSCGCAFPDITTKYGAQRPTLPFSSPQRETWCAAGRNMACMIDQFVAILVANGSHFTFPLK</sequence>
<keyword evidence="3" id="KW-1185">Reference proteome</keyword>